<feature type="compositionally biased region" description="Basic and acidic residues" evidence="1">
    <location>
        <begin position="279"/>
        <end position="289"/>
    </location>
</feature>
<feature type="region of interest" description="Disordered" evidence="1">
    <location>
        <begin position="270"/>
        <end position="289"/>
    </location>
</feature>
<feature type="domain" description="DUF4408" evidence="3">
    <location>
        <begin position="38"/>
        <end position="70"/>
    </location>
</feature>
<evidence type="ECO:0000313" key="4">
    <source>
        <dbReference type="EMBL" id="CAA7020812.1"/>
    </source>
</evidence>
<dbReference type="Proteomes" id="UP000467841">
    <property type="component" value="Unassembled WGS sequence"/>
</dbReference>
<organism evidence="4 5">
    <name type="scientific">Microthlaspi erraticum</name>
    <dbReference type="NCBI Taxonomy" id="1685480"/>
    <lineage>
        <taxon>Eukaryota</taxon>
        <taxon>Viridiplantae</taxon>
        <taxon>Streptophyta</taxon>
        <taxon>Embryophyta</taxon>
        <taxon>Tracheophyta</taxon>
        <taxon>Spermatophyta</taxon>
        <taxon>Magnoliopsida</taxon>
        <taxon>eudicotyledons</taxon>
        <taxon>Gunneridae</taxon>
        <taxon>Pentapetalae</taxon>
        <taxon>rosids</taxon>
        <taxon>malvids</taxon>
        <taxon>Brassicales</taxon>
        <taxon>Brassicaceae</taxon>
        <taxon>Coluteocarpeae</taxon>
        <taxon>Microthlaspi</taxon>
    </lineage>
</organism>
<sequence length="317" mass="35569">MVSTAIKAVLISVGITATALFLKASVPMAVDFSLSRSPILWSSFLSWLKPPYLFVVINVIITIIVASSSYHDGEDDEITHGGDYEILTEQIVHQAPPRRLEVKEVDLGADSNVVVTFPPPIRVADLEKSEVVFEEREEEEEETSGLVNSGDESVVRTSKLNQVPPMMEESENLTPTEKPARSSHRKPVKAIPKVGIKKKKALRVAKPKRNETTMENTWKMVTEEGKSTTLTSHYRRSSTFGLDGGEVQVQVQPALRKAETFRDMTNYQKSSTVTPPVKMNKEMSPSREELNRRVEAFIRKCKEERLVESMRLDKVVA</sequence>
<evidence type="ECO:0000256" key="2">
    <source>
        <dbReference type="SAM" id="Phobius"/>
    </source>
</evidence>
<evidence type="ECO:0000313" key="5">
    <source>
        <dbReference type="Proteomes" id="UP000467841"/>
    </source>
</evidence>
<keyword evidence="5" id="KW-1185">Reference proteome</keyword>
<keyword evidence="2" id="KW-0472">Membrane</keyword>
<feature type="transmembrane region" description="Helical" evidence="2">
    <location>
        <begin position="6"/>
        <end position="30"/>
    </location>
</feature>
<evidence type="ECO:0000256" key="1">
    <source>
        <dbReference type="SAM" id="MobiDB-lite"/>
    </source>
</evidence>
<dbReference type="Pfam" id="PF14364">
    <property type="entry name" value="DUF4408"/>
    <property type="match status" value="1"/>
</dbReference>
<protein>
    <recommendedName>
        <fullName evidence="3">DUF4408 domain-containing protein</fullName>
    </recommendedName>
</protein>
<gene>
    <name evidence="4" type="ORF">MERR_LOCUS8047</name>
</gene>
<dbReference type="PANTHER" id="PTHR33098:SF52">
    <property type="entry name" value="T28P6.11 PROTEIN-RELATED"/>
    <property type="match status" value="1"/>
</dbReference>
<dbReference type="OrthoDB" id="1093519at2759"/>
<dbReference type="InterPro" id="IPR025520">
    <property type="entry name" value="DUF4408"/>
</dbReference>
<comment type="caution">
    <text evidence="4">The sequence shown here is derived from an EMBL/GenBank/DDBJ whole genome shotgun (WGS) entry which is preliminary data.</text>
</comment>
<accession>A0A6D2I6J9</accession>
<proteinExistence type="predicted"/>
<reference evidence="4" key="1">
    <citation type="submission" date="2020-01" db="EMBL/GenBank/DDBJ databases">
        <authorList>
            <person name="Mishra B."/>
        </authorList>
    </citation>
    <scope>NUCLEOTIDE SEQUENCE [LARGE SCALE GENOMIC DNA]</scope>
</reference>
<dbReference type="AlphaFoldDB" id="A0A6D2I6J9"/>
<keyword evidence="2" id="KW-0812">Transmembrane</keyword>
<dbReference type="PANTHER" id="PTHR33098">
    <property type="entry name" value="COTTON FIBER (DUF761)"/>
    <property type="match status" value="1"/>
</dbReference>
<keyword evidence="2" id="KW-1133">Transmembrane helix</keyword>
<name>A0A6D2I6J9_9BRAS</name>
<dbReference type="EMBL" id="CACVBM020000555">
    <property type="protein sequence ID" value="CAA7020812.1"/>
    <property type="molecule type" value="Genomic_DNA"/>
</dbReference>
<evidence type="ECO:0000259" key="3">
    <source>
        <dbReference type="Pfam" id="PF14364"/>
    </source>
</evidence>
<feature type="transmembrane region" description="Helical" evidence="2">
    <location>
        <begin position="51"/>
        <end position="70"/>
    </location>
</feature>
<feature type="region of interest" description="Disordered" evidence="1">
    <location>
        <begin position="164"/>
        <end position="187"/>
    </location>
</feature>